<dbReference type="Proteomes" id="UP000695007">
    <property type="component" value="Unplaced"/>
</dbReference>
<evidence type="ECO:0000256" key="1">
    <source>
        <dbReference type="SAM" id="MobiDB-lite"/>
    </source>
</evidence>
<accession>A0AAJ6YEE5</accession>
<dbReference type="GeneID" id="105361125"/>
<feature type="region of interest" description="Disordered" evidence="1">
    <location>
        <begin position="80"/>
        <end position="99"/>
    </location>
</feature>
<dbReference type="AlphaFoldDB" id="A0AAJ6YEE5"/>
<reference evidence="3" key="1">
    <citation type="submission" date="2025-08" db="UniProtKB">
        <authorList>
            <consortium name="RefSeq"/>
        </authorList>
    </citation>
    <scope>IDENTIFICATION</scope>
</reference>
<sequence length="202" mass="23397">MPKKRLCCNTKIINQGNHIPDEIKYQHEIIDNIVNDSNRKKQQYNYEKVSNDLNYTVDVLEKVLPKQYTIDETEFGSNSTEMQLTSAKSNSIEQNETRRSLGSQSIAKINWCPTVRNLDAIAEDDMNIDIIVPDLLYTEQNRQQHTIKELKPKEIRSDNCSNSSMQDNVNTKHIKFNDHPEFLSNLTTLDDEQQITDASHIK</sequence>
<evidence type="ECO:0000313" key="3">
    <source>
        <dbReference type="RefSeq" id="XP_011496533.1"/>
    </source>
</evidence>
<gene>
    <name evidence="3" type="primary">LOC105361125</name>
</gene>
<evidence type="ECO:0000313" key="2">
    <source>
        <dbReference type="Proteomes" id="UP000695007"/>
    </source>
</evidence>
<dbReference type="KEGG" id="csol:105361125"/>
<dbReference type="RefSeq" id="XP_011496533.1">
    <property type="nucleotide sequence ID" value="XM_011498231.1"/>
</dbReference>
<proteinExistence type="predicted"/>
<organism evidence="2 3">
    <name type="scientific">Ceratosolen solmsi marchali</name>
    <dbReference type="NCBI Taxonomy" id="326594"/>
    <lineage>
        <taxon>Eukaryota</taxon>
        <taxon>Metazoa</taxon>
        <taxon>Ecdysozoa</taxon>
        <taxon>Arthropoda</taxon>
        <taxon>Hexapoda</taxon>
        <taxon>Insecta</taxon>
        <taxon>Pterygota</taxon>
        <taxon>Neoptera</taxon>
        <taxon>Endopterygota</taxon>
        <taxon>Hymenoptera</taxon>
        <taxon>Apocrita</taxon>
        <taxon>Proctotrupomorpha</taxon>
        <taxon>Chalcidoidea</taxon>
        <taxon>Agaonidae</taxon>
        <taxon>Agaoninae</taxon>
        <taxon>Ceratosolen</taxon>
    </lineage>
</organism>
<protein>
    <submittedName>
        <fullName evidence="3">Uncharacterized protein LOC105361125</fullName>
    </submittedName>
</protein>
<name>A0AAJ6YEE5_9HYME</name>
<keyword evidence="2" id="KW-1185">Reference proteome</keyword>